<gene>
    <name evidence="2" type="ORF">CSUB01_11577</name>
</gene>
<dbReference type="HOGENOM" id="CLU_622580_0_0_1"/>
<dbReference type="STRING" id="1173701.A0A066X6V4"/>
<proteinExistence type="predicted"/>
<comment type="caution">
    <text evidence="2">The sequence shown here is derived from an EMBL/GenBank/DDBJ whole genome shotgun (WGS) entry which is preliminary data.</text>
</comment>
<feature type="compositionally biased region" description="Basic and acidic residues" evidence="1">
    <location>
        <begin position="21"/>
        <end position="37"/>
    </location>
</feature>
<feature type="compositionally biased region" description="Acidic residues" evidence="1">
    <location>
        <begin position="11"/>
        <end position="20"/>
    </location>
</feature>
<accession>A0A066X6V4</accession>
<name>A0A066X6V4_COLSU</name>
<dbReference type="eggNOG" id="ENOG502QWMA">
    <property type="taxonomic scope" value="Eukaryota"/>
</dbReference>
<reference evidence="3" key="1">
    <citation type="journal article" date="2014" name="Genome Announc.">
        <title>Draft genome sequence of Colletotrichum sublineola, a destructive pathogen of cultivated sorghum.</title>
        <authorList>
            <person name="Baroncelli R."/>
            <person name="Sanz-Martin J.M."/>
            <person name="Rech G.E."/>
            <person name="Sukno S.A."/>
            <person name="Thon M.R."/>
        </authorList>
    </citation>
    <scope>NUCLEOTIDE SEQUENCE [LARGE SCALE GENOMIC DNA]</scope>
    <source>
        <strain evidence="3">TX430BB</strain>
    </source>
</reference>
<evidence type="ECO:0000313" key="3">
    <source>
        <dbReference type="Proteomes" id="UP000027238"/>
    </source>
</evidence>
<dbReference type="EMBL" id="JMSE01001231">
    <property type="protein sequence ID" value="KDN63409.1"/>
    <property type="molecule type" value="Genomic_DNA"/>
</dbReference>
<evidence type="ECO:0000256" key="1">
    <source>
        <dbReference type="SAM" id="MobiDB-lite"/>
    </source>
</evidence>
<protein>
    <submittedName>
        <fullName evidence="2">Uncharacterized protein</fullName>
    </submittedName>
</protein>
<dbReference type="Proteomes" id="UP000027238">
    <property type="component" value="Unassembled WGS sequence"/>
</dbReference>
<dbReference type="AlphaFoldDB" id="A0A066X6V4"/>
<evidence type="ECO:0000313" key="2">
    <source>
        <dbReference type="EMBL" id="KDN63409.1"/>
    </source>
</evidence>
<feature type="region of interest" description="Disordered" evidence="1">
    <location>
        <begin position="1"/>
        <end position="42"/>
    </location>
</feature>
<organism evidence="2 3">
    <name type="scientific">Colletotrichum sublineola</name>
    <name type="common">Sorghum anthracnose fungus</name>
    <dbReference type="NCBI Taxonomy" id="1173701"/>
    <lineage>
        <taxon>Eukaryota</taxon>
        <taxon>Fungi</taxon>
        <taxon>Dikarya</taxon>
        <taxon>Ascomycota</taxon>
        <taxon>Pezizomycotina</taxon>
        <taxon>Sordariomycetes</taxon>
        <taxon>Hypocreomycetidae</taxon>
        <taxon>Glomerellales</taxon>
        <taxon>Glomerellaceae</taxon>
        <taxon>Colletotrichum</taxon>
        <taxon>Colletotrichum graminicola species complex</taxon>
    </lineage>
</organism>
<dbReference type="OrthoDB" id="4851720at2759"/>
<keyword evidence="3" id="KW-1185">Reference proteome</keyword>
<sequence length="440" mass="48697">MGSAAYSDKSYEDDTDEVESETERAEPKAESVTDKQPSKGLVANYKQPAGSISELEANLLKEKGTDRPTYPGVPSRFRDPNDRITASAVVYSITSGQATRLFHYEHNLPATSMLYHSPPALHPQEPLLVWPLGGGEVLFADFEAKTYFIRAIMPTTSETRHICMKVRFSPCGGYIHIASIEGRLLDKTLSTSTSSGENGAKKPEIVLSLFLTTHRLSSRKRTHSPPRLIHKVKLTLGQFTGFSLAKLPFTFVWSSDHLFFTVSGTRLNVFRIFLLKPPSSISHSIATTPKLPVMLPLSASGRQVFYLPPQAGEGSEASGGRGIVLIGSYAALYHRVQLHHRSIRVELQGMGNVVHKELLDYASPAVGFYVDEEKDLGGWDKIDGEEKGGDDLGVTATADGGERLRDGRLTRKVESFNWQDDIDMEGICDWCNGPMYYRRD</sequence>